<dbReference type="InterPro" id="IPR033479">
    <property type="entry name" value="dCache_1"/>
</dbReference>
<keyword evidence="11" id="KW-0902">Two-component regulatory system</keyword>
<feature type="modified residue" description="4-aspartylphosphate" evidence="14">
    <location>
        <position position="764"/>
    </location>
</feature>
<feature type="transmembrane region" description="Helical" evidence="15">
    <location>
        <begin position="282"/>
        <end position="303"/>
    </location>
</feature>
<evidence type="ECO:0000256" key="6">
    <source>
        <dbReference type="ARBA" id="ARBA00022553"/>
    </source>
</evidence>
<evidence type="ECO:0000256" key="8">
    <source>
        <dbReference type="ARBA" id="ARBA00022692"/>
    </source>
</evidence>
<evidence type="ECO:0000256" key="9">
    <source>
        <dbReference type="ARBA" id="ARBA00022777"/>
    </source>
</evidence>
<evidence type="ECO:0000256" key="11">
    <source>
        <dbReference type="ARBA" id="ARBA00023012"/>
    </source>
</evidence>
<evidence type="ECO:0000256" key="12">
    <source>
        <dbReference type="ARBA" id="ARBA00023136"/>
    </source>
</evidence>
<feature type="transmembrane region" description="Helical" evidence="15">
    <location>
        <begin position="12"/>
        <end position="32"/>
    </location>
</feature>
<dbReference type="PRINTS" id="PR00344">
    <property type="entry name" value="BCTRLSENSOR"/>
</dbReference>
<dbReference type="InterPro" id="IPR036097">
    <property type="entry name" value="HisK_dim/P_sf"/>
</dbReference>
<dbReference type="GO" id="GO:0000155">
    <property type="term" value="F:phosphorelay sensor kinase activity"/>
    <property type="evidence" value="ECO:0007669"/>
    <property type="project" value="InterPro"/>
</dbReference>
<dbReference type="Pfam" id="PF00512">
    <property type="entry name" value="HisKA"/>
    <property type="match status" value="1"/>
</dbReference>
<dbReference type="SUPFAM" id="SSF52172">
    <property type="entry name" value="CheY-like"/>
    <property type="match status" value="1"/>
</dbReference>
<dbReference type="FunFam" id="3.30.565.10:FF:000006">
    <property type="entry name" value="Sensor histidine kinase WalK"/>
    <property type="match status" value="1"/>
</dbReference>
<name>A0A9D1Z300_9FIRM</name>
<organism evidence="18 19">
    <name type="scientific">Candidatus Intestinimonas merdavium</name>
    <dbReference type="NCBI Taxonomy" id="2838622"/>
    <lineage>
        <taxon>Bacteria</taxon>
        <taxon>Bacillati</taxon>
        <taxon>Bacillota</taxon>
        <taxon>Clostridia</taxon>
        <taxon>Eubacteriales</taxon>
        <taxon>Intestinimonas</taxon>
    </lineage>
</organism>
<keyword evidence="12 15" id="KW-0472">Membrane</keyword>
<dbReference type="PANTHER" id="PTHR43047">
    <property type="entry name" value="TWO-COMPONENT HISTIDINE PROTEIN KINASE"/>
    <property type="match status" value="1"/>
</dbReference>
<keyword evidence="5" id="KW-1003">Cell membrane</keyword>
<dbReference type="SUPFAM" id="SSF103190">
    <property type="entry name" value="Sensory domain-like"/>
    <property type="match status" value="1"/>
</dbReference>
<keyword evidence="9" id="KW-0418">Kinase</keyword>
<dbReference type="InterPro" id="IPR004358">
    <property type="entry name" value="Sig_transdc_His_kin-like_C"/>
</dbReference>
<dbReference type="PROSITE" id="PS51257">
    <property type="entry name" value="PROKAR_LIPOPROTEIN"/>
    <property type="match status" value="1"/>
</dbReference>
<feature type="domain" description="Histidine kinase" evidence="16">
    <location>
        <begin position="468"/>
        <end position="689"/>
    </location>
</feature>
<dbReference type="Gene3D" id="3.30.450.20">
    <property type="entry name" value="PAS domain"/>
    <property type="match status" value="2"/>
</dbReference>
<dbReference type="Gene3D" id="3.30.565.10">
    <property type="entry name" value="Histidine kinase-like ATPase, C-terminal domain"/>
    <property type="match status" value="1"/>
</dbReference>
<dbReference type="Gene3D" id="1.10.287.130">
    <property type="match status" value="1"/>
</dbReference>
<dbReference type="PROSITE" id="PS50110">
    <property type="entry name" value="RESPONSE_REGULATORY"/>
    <property type="match status" value="1"/>
</dbReference>
<dbReference type="Gene3D" id="3.40.50.2300">
    <property type="match status" value="1"/>
</dbReference>
<dbReference type="GO" id="GO:0009927">
    <property type="term" value="F:histidine phosphotransfer kinase activity"/>
    <property type="evidence" value="ECO:0007669"/>
    <property type="project" value="TreeGrafter"/>
</dbReference>
<evidence type="ECO:0000256" key="3">
    <source>
        <dbReference type="ARBA" id="ARBA00012438"/>
    </source>
</evidence>
<dbReference type="Pfam" id="PF02743">
    <property type="entry name" value="dCache_1"/>
    <property type="match status" value="1"/>
</dbReference>
<dbReference type="Pfam" id="PF02518">
    <property type="entry name" value="HATPase_c"/>
    <property type="match status" value="1"/>
</dbReference>
<keyword evidence="8 15" id="KW-0812">Transmembrane</keyword>
<evidence type="ECO:0000256" key="15">
    <source>
        <dbReference type="SAM" id="Phobius"/>
    </source>
</evidence>
<evidence type="ECO:0000313" key="19">
    <source>
        <dbReference type="Proteomes" id="UP000886824"/>
    </source>
</evidence>
<comment type="caution">
    <text evidence="18">The sequence shown here is derived from an EMBL/GenBank/DDBJ whole genome shotgun (WGS) entry which is preliminary data.</text>
</comment>
<dbReference type="EC" id="2.7.13.3" evidence="3"/>
<dbReference type="InterPro" id="IPR003661">
    <property type="entry name" value="HisK_dim/P_dom"/>
</dbReference>
<dbReference type="InterPro" id="IPR011006">
    <property type="entry name" value="CheY-like_superfamily"/>
</dbReference>
<dbReference type="SUPFAM" id="SSF55874">
    <property type="entry name" value="ATPase domain of HSP90 chaperone/DNA topoisomerase II/histidine kinase"/>
    <property type="match status" value="1"/>
</dbReference>
<dbReference type="InterPro" id="IPR003594">
    <property type="entry name" value="HATPase_dom"/>
</dbReference>
<evidence type="ECO:0000256" key="4">
    <source>
        <dbReference type="ARBA" id="ARBA00018672"/>
    </source>
</evidence>
<dbReference type="SUPFAM" id="SSF47384">
    <property type="entry name" value="Homodimeric domain of signal transducing histidine kinase"/>
    <property type="match status" value="1"/>
</dbReference>
<dbReference type="PANTHER" id="PTHR43047:SF72">
    <property type="entry name" value="OSMOSENSING HISTIDINE PROTEIN KINASE SLN1"/>
    <property type="match status" value="1"/>
</dbReference>
<dbReference type="InterPro" id="IPR005467">
    <property type="entry name" value="His_kinase_dom"/>
</dbReference>
<comment type="subcellular location">
    <subcellularLocation>
        <location evidence="2">Cell membrane</location>
        <topology evidence="2">Multi-pass membrane protein</topology>
    </subcellularLocation>
</comment>
<comment type="catalytic activity">
    <reaction evidence="1">
        <text>ATP + protein L-histidine = ADP + protein N-phospho-L-histidine.</text>
        <dbReference type="EC" id="2.7.13.3"/>
    </reaction>
</comment>
<keyword evidence="7" id="KW-0808">Transferase</keyword>
<dbReference type="CDD" id="cd18773">
    <property type="entry name" value="PDC1_HK_sensor"/>
    <property type="match status" value="1"/>
</dbReference>
<evidence type="ECO:0000256" key="10">
    <source>
        <dbReference type="ARBA" id="ARBA00022989"/>
    </source>
</evidence>
<evidence type="ECO:0000256" key="13">
    <source>
        <dbReference type="ARBA" id="ARBA00024867"/>
    </source>
</evidence>
<dbReference type="SMART" id="SM00388">
    <property type="entry name" value="HisKA"/>
    <property type="match status" value="1"/>
</dbReference>
<sequence>MNSGKRAFIHTALSILLMAACVSMLIFGVVLVRNKLLQNTQDLGMSLAESYASEEELHVSTLRNFLELGSRYVEELSQSGADAGALQIWLHGYFTKLTAIVGENIMDPYAVIDGAIVAANPWEGDTSYNYRDTEWYRQALAADGQVIFTNAYIDAITGRQVITAARKFGDSDDVLAMDIFPQNLNERVERKSLPEGGSVYLCDAEGTLLYASTKWEVSETELQHFAGALIGGIRDGSLLSYDAFFQDPDEVERGVYYCEMSNGWTVILTIPLQNVLMGERNLPVMVLAAVSALVMAAMVVMLVRDLMNSRRIRRADSTIHILGDSFYAIYRVNYNTGTYEAIKLATDMERTLPKTGEYQSLIDTIGTLVEPETFHEFARAFSLESIRQRVADKVPDYGGDYQRRFGGVYRWVNIRTLYDSGRAPDEVILCFREVDLEKRQQLQHVRVLQEALDTAEESTQAKNAFFSSMSHDMRTPLNAIIGLSELAQRDRDDRERVDGYMRKIEFSGKQLLALINDILELSRLESGRSNLERRPFDLRQCVEDVTAVFHDMAREEGRAFSVRLEVTDAMVEGDPFKLGQILGNLLSNAFKYSETGDRVEVAVKQFDFHQHSKYQFIVEDTGIGMSEQFLEHIFDPYARETRFSSQAITGTGLGMPIVKSLVQQMNGEIAVESTLGEGSRFTVTLPLETVQEEEGVAEPEDGGEQGHLVGKRVLLAEDNALNMEIAVAILTMNGLEVIQAKNGAEAVEMFRQSLPHTIHAILMDMQMPVMDGRTAARAIRAMDRPDAASVPIIAVTANAFAEDIAKTTEAGMDGHISKPIDFAVLSRTLSHLVKE</sequence>
<keyword evidence="6 14" id="KW-0597">Phosphoprotein</keyword>
<proteinExistence type="predicted"/>
<keyword evidence="10 15" id="KW-1133">Transmembrane helix</keyword>
<dbReference type="SMART" id="SM00448">
    <property type="entry name" value="REC"/>
    <property type="match status" value="1"/>
</dbReference>
<dbReference type="AlphaFoldDB" id="A0A9D1Z300"/>
<dbReference type="PROSITE" id="PS50109">
    <property type="entry name" value="HIS_KIN"/>
    <property type="match status" value="1"/>
</dbReference>
<evidence type="ECO:0000256" key="7">
    <source>
        <dbReference type="ARBA" id="ARBA00022679"/>
    </source>
</evidence>
<evidence type="ECO:0000256" key="5">
    <source>
        <dbReference type="ARBA" id="ARBA00022475"/>
    </source>
</evidence>
<accession>A0A9D1Z300</accession>
<gene>
    <name evidence="18" type="ORF">H9826_01805</name>
</gene>
<evidence type="ECO:0000256" key="1">
    <source>
        <dbReference type="ARBA" id="ARBA00000085"/>
    </source>
</evidence>
<dbReference type="InterPro" id="IPR029151">
    <property type="entry name" value="Sensor-like_sf"/>
</dbReference>
<protein>
    <recommendedName>
        <fullName evidence="4">Stage 0 sporulation protein A homolog</fullName>
        <ecNumber evidence="3">2.7.13.3</ecNumber>
    </recommendedName>
</protein>
<dbReference type="InterPro" id="IPR001789">
    <property type="entry name" value="Sig_transdc_resp-reg_receiver"/>
</dbReference>
<evidence type="ECO:0000256" key="2">
    <source>
        <dbReference type="ARBA" id="ARBA00004651"/>
    </source>
</evidence>
<dbReference type="SMART" id="SM00387">
    <property type="entry name" value="HATPase_c"/>
    <property type="match status" value="1"/>
</dbReference>
<evidence type="ECO:0000256" key="14">
    <source>
        <dbReference type="PROSITE-ProRule" id="PRU00169"/>
    </source>
</evidence>
<reference evidence="18" key="1">
    <citation type="journal article" date="2021" name="PeerJ">
        <title>Extensive microbial diversity within the chicken gut microbiome revealed by metagenomics and culture.</title>
        <authorList>
            <person name="Gilroy R."/>
            <person name="Ravi A."/>
            <person name="Getino M."/>
            <person name="Pursley I."/>
            <person name="Horton D.L."/>
            <person name="Alikhan N.F."/>
            <person name="Baker D."/>
            <person name="Gharbi K."/>
            <person name="Hall N."/>
            <person name="Watson M."/>
            <person name="Adriaenssens E.M."/>
            <person name="Foster-Nyarko E."/>
            <person name="Jarju S."/>
            <person name="Secka A."/>
            <person name="Antonio M."/>
            <person name="Oren A."/>
            <person name="Chaudhuri R.R."/>
            <person name="La Ragione R."/>
            <person name="Hildebrand F."/>
            <person name="Pallen M.J."/>
        </authorList>
    </citation>
    <scope>NUCLEOTIDE SEQUENCE</scope>
    <source>
        <strain evidence="18">CHK33-7979</strain>
    </source>
</reference>
<comment type="function">
    <text evidence="13">May play the central regulatory role in sporulation. It may be an element of the effector pathway responsible for the activation of sporulation genes in response to nutritional stress. Spo0A may act in concert with spo0H (a sigma factor) to control the expression of some genes that are critical to the sporulation process.</text>
</comment>
<dbReference type="CDD" id="cd17546">
    <property type="entry name" value="REC_hyHK_CKI1_RcsC-like"/>
    <property type="match status" value="1"/>
</dbReference>
<evidence type="ECO:0000313" key="18">
    <source>
        <dbReference type="EMBL" id="HIY72695.1"/>
    </source>
</evidence>
<dbReference type="Proteomes" id="UP000886824">
    <property type="component" value="Unassembled WGS sequence"/>
</dbReference>
<feature type="domain" description="Response regulatory" evidence="17">
    <location>
        <begin position="712"/>
        <end position="833"/>
    </location>
</feature>
<reference evidence="18" key="2">
    <citation type="submission" date="2021-04" db="EMBL/GenBank/DDBJ databases">
        <authorList>
            <person name="Gilroy R."/>
        </authorList>
    </citation>
    <scope>NUCLEOTIDE SEQUENCE</scope>
    <source>
        <strain evidence="18">CHK33-7979</strain>
    </source>
</reference>
<dbReference type="CDD" id="cd18774">
    <property type="entry name" value="PDC2_HK_sensor"/>
    <property type="match status" value="1"/>
</dbReference>
<dbReference type="GO" id="GO:0005886">
    <property type="term" value="C:plasma membrane"/>
    <property type="evidence" value="ECO:0007669"/>
    <property type="project" value="UniProtKB-SubCell"/>
</dbReference>
<dbReference type="CDD" id="cd00082">
    <property type="entry name" value="HisKA"/>
    <property type="match status" value="1"/>
</dbReference>
<dbReference type="Pfam" id="PF00072">
    <property type="entry name" value="Response_reg"/>
    <property type="match status" value="1"/>
</dbReference>
<dbReference type="EMBL" id="DXCX01000020">
    <property type="protein sequence ID" value="HIY72695.1"/>
    <property type="molecule type" value="Genomic_DNA"/>
</dbReference>
<dbReference type="InterPro" id="IPR036890">
    <property type="entry name" value="HATPase_C_sf"/>
</dbReference>
<evidence type="ECO:0000259" key="16">
    <source>
        <dbReference type="PROSITE" id="PS50109"/>
    </source>
</evidence>
<evidence type="ECO:0000259" key="17">
    <source>
        <dbReference type="PROSITE" id="PS50110"/>
    </source>
</evidence>